<accession>A0ABY8NCB9</accession>
<evidence type="ECO:0000313" key="2">
    <source>
        <dbReference type="EMBL" id="WGL16568.1"/>
    </source>
</evidence>
<evidence type="ECO:0000256" key="1">
    <source>
        <dbReference type="SAM" id="Phobius"/>
    </source>
</evidence>
<reference evidence="2 3" key="1">
    <citation type="submission" date="2023-02" db="EMBL/GenBank/DDBJ databases">
        <title>Description and genomic characterization of Microbulbifer bruguierae sp. nov., isolated from the sediment of mangrove plant Bruguiera sexangula.</title>
        <authorList>
            <person name="Long M."/>
        </authorList>
    </citation>
    <scope>NUCLEOTIDE SEQUENCE [LARGE SCALE GENOMIC DNA]</scope>
    <source>
        <strain evidence="2 3">H12</strain>
    </source>
</reference>
<dbReference type="PANTHER" id="PTHR28026">
    <property type="entry name" value="DUF962 DOMAIN PROTEIN (AFU_ORTHOLOGUE AFUA_8G05310)"/>
    <property type="match status" value="1"/>
</dbReference>
<proteinExistence type="predicted"/>
<dbReference type="InterPro" id="IPR009305">
    <property type="entry name" value="Mpo1-like"/>
</dbReference>
<feature type="transmembrane region" description="Helical" evidence="1">
    <location>
        <begin position="22"/>
        <end position="41"/>
    </location>
</feature>
<feature type="transmembrane region" description="Helical" evidence="1">
    <location>
        <begin position="100"/>
        <end position="121"/>
    </location>
</feature>
<feature type="transmembrane region" description="Helical" evidence="1">
    <location>
        <begin position="76"/>
        <end position="93"/>
    </location>
</feature>
<organism evidence="2 3">
    <name type="scientific">Microbulbifer bruguierae</name>
    <dbReference type="NCBI Taxonomy" id="3029061"/>
    <lineage>
        <taxon>Bacteria</taxon>
        <taxon>Pseudomonadati</taxon>
        <taxon>Pseudomonadota</taxon>
        <taxon>Gammaproteobacteria</taxon>
        <taxon>Cellvibrionales</taxon>
        <taxon>Microbulbiferaceae</taxon>
        <taxon>Microbulbifer</taxon>
    </lineage>
</organism>
<gene>
    <name evidence="2" type="ORF">PVT68_17620</name>
</gene>
<name>A0ABY8NCB9_9GAMM</name>
<dbReference type="Proteomes" id="UP001236500">
    <property type="component" value="Chromosome"/>
</dbReference>
<keyword evidence="1" id="KW-0812">Transmembrane</keyword>
<dbReference type="Pfam" id="PF06127">
    <property type="entry name" value="Mpo1-like"/>
    <property type="match status" value="1"/>
</dbReference>
<dbReference type="RefSeq" id="WP_280320392.1">
    <property type="nucleotide sequence ID" value="NZ_CP118605.1"/>
</dbReference>
<dbReference type="EMBL" id="CP118605">
    <property type="protein sequence ID" value="WGL16568.1"/>
    <property type="molecule type" value="Genomic_DNA"/>
</dbReference>
<evidence type="ECO:0000313" key="3">
    <source>
        <dbReference type="Proteomes" id="UP001236500"/>
    </source>
</evidence>
<keyword evidence="3" id="KW-1185">Reference proteome</keyword>
<keyword evidence="1" id="KW-0472">Membrane</keyword>
<feature type="transmembrane region" description="Helical" evidence="1">
    <location>
        <begin position="127"/>
        <end position="147"/>
    </location>
</feature>
<keyword evidence="1" id="KW-1133">Transmembrane helix</keyword>
<dbReference type="PANTHER" id="PTHR28026:SF9">
    <property type="entry name" value="2-HYDROXY-PALMITIC ACID DIOXYGENASE MPO1"/>
    <property type="match status" value="1"/>
</dbReference>
<sequence length="154" mass="17560">MRSAEQWFSEYGESHRNATNKAIHWIAVPLIYATVVGLFWSLPQPHWMAGFSWLNWAVVALVPTLLFYLVMSLPLALGMLGLSALCLWICSALQAAGQSVLWWSVGVFVVMWIFQFLGHHIEGKKPSFFKDVQFLLIGPAWVIAFLYRKLGIKY</sequence>
<protein>
    <submittedName>
        <fullName evidence="2">DUF962 domain-containing protein</fullName>
    </submittedName>
</protein>